<evidence type="ECO:0000313" key="10">
    <source>
        <dbReference type="EMBL" id="MBO8467363.1"/>
    </source>
</evidence>
<gene>
    <name evidence="10" type="primary">folP</name>
    <name evidence="10" type="ORF">IAB99_06335</name>
</gene>
<dbReference type="PANTHER" id="PTHR20941">
    <property type="entry name" value="FOLATE SYNTHESIS PROTEINS"/>
    <property type="match status" value="1"/>
</dbReference>
<dbReference type="PANTHER" id="PTHR20941:SF1">
    <property type="entry name" value="FOLIC ACID SYNTHESIS PROTEIN FOL1"/>
    <property type="match status" value="1"/>
</dbReference>
<evidence type="ECO:0000256" key="2">
    <source>
        <dbReference type="ARBA" id="ARBA00001946"/>
    </source>
</evidence>
<organism evidence="10 11">
    <name type="scientific">Candidatus Cryptobacteroides faecipullorum</name>
    <dbReference type="NCBI Taxonomy" id="2840764"/>
    <lineage>
        <taxon>Bacteria</taxon>
        <taxon>Pseudomonadati</taxon>
        <taxon>Bacteroidota</taxon>
        <taxon>Bacteroidia</taxon>
        <taxon>Bacteroidales</taxon>
        <taxon>Candidatus Cryptobacteroides</taxon>
    </lineage>
</organism>
<evidence type="ECO:0000256" key="6">
    <source>
        <dbReference type="ARBA" id="ARBA00022723"/>
    </source>
</evidence>
<dbReference type="GO" id="GO:0005829">
    <property type="term" value="C:cytosol"/>
    <property type="evidence" value="ECO:0007669"/>
    <property type="project" value="TreeGrafter"/>
</dbReference>
<reference evidence="10" key="1">
    <citation type="submission" date="2020-10" db="EMBL/GenBank/DDBJ databases">
        <authorList>
            <person name="Gilroy R."/>
        </authorList>
    </citation>
    <scope>NUCLEOTIDE SEQUENCE</scope>
    <source>
        <strain evidence="10">B1-15692</strain>
    </source>
</reference>
<dbReference type="PROSITE" id="PS50972">
    <property type="entry name" value="PTERIN_BINDING"/>
    <property type="match status" value="1"/>
</dbReference>
<comment type="catalytic activity">
    <reaction evidence="1">
        <text>(7,8-dihydropterin-6-yl)methyl diphosphate + 4-aminobenzoate = 7,8-dihydropteroate + diphosphate</text>
        <dbReference type="Rhea" id="RHEA:19949"/>
        <dbReference type="ChEBI" id="CHEBI:17836"/>
        <dbReference type="ChEBI" id="CHEBI:17839"/>
        <dbReference type="ChEBI" id="CHEBI:33019"/>
        <dbReference type="ChEBI" id="CHEBI:72950"/>
        <dbReference type="EC" id="2.5.1.15"/>
    </reaction>
</comment>
<dbReference type="CDD" id="cd00739">
    <property type="entry name" value="DHPS"/>
    <property type="match status" value="1"/>
</dbReference>
<keyword evidence="5 10" id="KW-0808">Transferase</keyword>
<evidence type="ECO:0000313" key="11">
    <source>
        <dbReference type="Proteomes" id="UP000823660"/>
    </source>
</evidence>
<dbReference type="Pfam" id="PF00809">
    <property type="entry name" value="Pterin_bind"/>
    <property type="match status" value="1"/>
</dbReference>
<keyword evidence="6" id="KW-0479">Metal-binding</keyword>
<evidence type="ECO:0000256" key="7">
    <source>
        <dbReference type="ARBA" id="ARBA00022842"/>
    </source>
</evidence>
<evidence type="ECO:0000256" key="5">
    <source>
        <dbReference type="ARBA" id="ARBA00022679"/>
    </source>
</evidence>
<dbReference type="Gene3D" id="3.20.20.20">
    <property type="entry name" value="Dihydropteroate synthase-like"/>
    <property type="match status" value="1"/>
</dbReference>
<dbReference type="Proteomes" id="UP000823660">
    <property type="component" value="Unassembled WGS sequence"/>
</dbReference>
<comment type="cofactor">
    <cofactor evidence="2">
        <name>Mg(2+)</name>
        <dbReference type="ChEBI" id="CHEBI:18420"/>
    </cofactor>
</comment>
<dbReference type="InterPro" id="IPR006390">
    <property type="entry name" value="DHP_synth_dom"/>
</dbReference>
<name>A0A9D9I7D3_9BACT</name>
<dbReference type="GO" id="GO:0046872">
    <property type="term" value="F:metal ion binding"/>
    <property type="evidence" value="ECO:0007669"/>
    <property type="project" value="UniProtKB-KW"/>
</dbReference>
<accession>A0A9D9I7D3</accession>
<keyword evidence="7" id="KW-0460">Magnesium</keyword>
<comment type="pathway">
    <text evidence="3">Cofactor biosynthesis; tetrahydrofolate biosynthesis; 7,8-dihydrofolate from 2-amino-4-hydroxy-6-hydroxymethyl-7,8-dihydropteridine diphosphate and 4-aminobenzoate: step 1/2.</text>
</comment>
<dbReference type="GO" id="GO:0004156">
    <property type="term" value="F:dihydropteroate synthase activity"/>
    <property type="evidence" value="ECO:0007669"/>
    <property type="project" value="UniProtKB-EC"/>
</dbReference>
<dbReference type="GO" id="GO:0046656">
    <property type="term" value="P:folic acid biosynthetic process"/>
    <property type="evidence" value="ECO:0007669"/>
    <property type="project" value="UniProtKB-KW"/>
</dbReference>
<dbReference type="AlphaFoldDB" id="A0A9D9I7D3"/>
<dbReference type="InterPro" id="IPR011005">
    <property type="entry name" value="Dihydropteroate_synth-like_sf"/>
</dbReference>
<evidence type="ECO:0000259" key="9">
    <source>
        <dbReference type="PROSITE" id="PS50972"/>
    </source>
</evidence>
<comment type="caution">
    <text evidence="10">The sequence shown here is derived from an EMBL/GenBank/DDBJ whole genome shotgun (WGS) entry which is preliminary data.</text>
</comment>
<keyword evidence="8" id="KW-0289">Folate biosynthesis</keyword>
<reference evidence="10" key="2">
    <citation type="journal article" date="2021" name="PeerJ">
        <title>Extensive microbial diversity within the chicken gut microbiome revealed by metagenomics and culture.</title>
        <authorList>
            <person name="Gilroy R."/>
            <person name="Ravi A."/>
            <person name="Getino M."/>
            <person name="Pursley I."/>
            <person name="Horton D.L."/>
            <person name="Alikhan N.F."/>
            <person name="Baker D."/>
            <person name="Gharbi K."/>
            <person name="Hall N."/>
            <person name="Watson M."/>
            <person name="Adriaenssens E.M."/>
            <person name="Foster-Nyarko E."/>
            <person name="Jarju S."/>
            <person name="Secka A."/>
            <person name="Antonio M."/>
            <person name="Oren A."/>
            <person name="Chaudhuri R.R."/>
            <person name="La Ragione R."/>
            <person name="Hildebrand F."/>
            <person name="Pallen M.J."/>
        </authorList>
    </citation>
    <scope>NUCLEOTIDE SEQUENCE</scope>
    <source>
        <strain evidence="10">B1-15692</strain>
    </source>
</reference>
<feature type="domain" description="Pterin-binding" evidence="9">
    <location>
        <begin position="1"/>
        <end position="257"/>
    </location>
</feature>
<dbReference type="GO" id="GO:0046654">
    <property type="term" value="P:tetrahydrofolate biosynthetic process"/>
    <property type="evidence" value="ECO:0007669"/>
    <property type="project" value="TreeGrafter"/>
</dbReference>
<proteinExistence type="predicted"/>
<evidence type="ECO:0000256" key="4">
    <source>
        <dbReference type="ARBA" id="ARBA00012458"/>
    </source>
</evidence>
<evidence type="ECO:0000256" key="3">
    <source>
        <dbReference type="ARBA" id="ARBA00004763"/>
    </source>
</evidence>
<dbReference type="InterPro" id="IPR000489">
    <property type="entry name" value="Pterin-binding_dom"/>
</dbReference>
<dbReference type="EC" id="2.5.1.15" evidence="4"/>
<sequence length="262" mass="28925">MGIVNVTDDSYFASSRCLSGDGKPDMGKILERTGRMLEEGADIIDIGACSTRPGSEPVGEDTEWERLEPALKAVRRHFPGIRISIDTYWSSVVVKAYDLIGPFIVNDISAGEDDPHMLPTVGRLGLEYVAMHKKGTPQTMQNLCRYIDVTAEVLEYFNAFAAKAEKAGIRDWILDPGFGFAKTIDQNYSLLADLGQFTALGHRILVGVSRKSMIYKLLGITPEESLPQTQVLHLAALERGADILRVHDVAEAARTVQVYRQL</sequence>
<evidence type="ECO:0000256" key="1">
    <source>
        <dbReference type="ARBA" id="ARBA00000012"/>
    </source>
</evidence>
<dbReference type="PROSITE" id="PS00793">
    <property type="entry name" value="DHPS_2"/>
    <property type="match status" value="1"/>
</dbReference>
<protein>
    <recommendedName>
        <fullName evidence="4">dihydropteroate synthase</fullName>
        <ecNumber evidence="4">2.5.1.15</ecNumber>
    </recommendedName>
</protein>
<dbReference type="InterPro" id="IPR045031">
    <property type="entry name" value="DHP_synth-like"/>
</dbReference>
<dbReference type="NCBIfam" id="TIGR01496">
    <property type="entry name" value="DHPS"/>
    <property type="match status" value="1"/>
</dbReference>
<dbReference type="EMBL" id="JADIMH010000035">
    <property type="protein sequence ID" value="MBO8467363.1"/>
    <property type="molecule type" value="Genomic_DNA"/>
</dbReference>
<dbReference type="SUPFAM" id="SSF51717">
    <property type="entry name" value="Dihydropteroate synthetase-like"/>
    <property type="match status" value="1"/>
</dbReference>
<evidence type="ECO:0000256" key="8">
    <source>
        <dbReference type="ARBA" id="ARBA00022909"/>
    </source>
</evidence>